<feature type="transmembrane region" description="Helical" evidence="1">
    <location>
        <begin position="18"/>
        <end position="40"/>
    </location>
</feature>
<name>A0ABQ8IRD9_DERPT</name>
<evidence type="ECO:0000256" key="1">
    <source>
        <dbReference type="SAM" id="Phobius"/>
    </source>
</evidence>
<accession>A0ABQ8IRD9</accession>
<sequence length="61" mass="7218">MAVDHEIRSIITNCSFEIAIIFSFLLTIILLIIILSFICYARDDLERKILARLSEKRRSRY</sequence>
<evidence type="ECO:0000313" key="2">
    <source>
        <dbReference type="EMBL" id="KAH9412898.1"/>
    </source>
</evidence>
<reference evidence="2 3" key="2">
    <citation type="journal article" date="2022" name="Mol. Biol. Evol.">
        <title>Comparative Genomics Reveals Insights into the Divergent Evolution of Astigmatic Mites and Household Pest Adaptations.</title>
        <authorList>
            <person name="Xiong Q."/>
            <person name="Wan A.T."/>
            <person name="Liu X."/>
            <person name="Fung C.S."/>
            <person name="Xiao X."/>
            <person name="Malainual N."/>
            <person name="Hou J."/>
            <person name="Wang L."/>
            <person name="Wang M."/>
            <person name="Yang K.Y."/>
            <person name="Cui Y."/>
            <person name="Leung E.L."/>
            <person name="Nong W."/>
            <person name="Shin S.K."/>
            <person name="Au S.W."/>
            <person name="Jeong K.Y."/>
            <person name="Chew F.T."/>
            <person name="Hui J.H."/>
            <person name="Leung T.F."/>
            <person name="Tungtrongchitr A."/>
            <person name="Zhong N."/>
            <person name="Liu Z."/>
            <person name="Tsui S.K."/>
        </authorList>
    </citation>
    <scope>NUCLEOTIDE SEQUENCE [LARGE SCALE GENOMIC DNA]</scope>
    <source>
        <strain evidence="2">Derp</strain>
    </source>
</reference>
<gene>
    <name evidence="2" type="ORF">DERP_015387</name>
</gene>
<comment type="caution">
    <text evidence="2">The sequence shown here is derived from an EMBL/GenBank/DDBJ whole genome shotgun (WGS) entry which is preliminary data.</text>
</comment>
<dbReference type="Proteomes" id="UP000887458">
    <property type="component" value="Unassembled WGS sequence"/>
</dbReference>
<protein>
    <submittedName>
        <fullName evidence="2">Uncharacterized protein</fullName>
    </submittedName>
</protein>
<reference evidence="2 3" key="1">
    <citation type="journal article" date="2018" name="J. Allergy Clin. Immunol.">
        <title>High-quality assembly of Dermatophagoides pteronyssinus genome and transcriptome reveals a wide range of novel allergens.</title>
        <authorList>
            <person name="Liu X.Y."/>
            <person name="Yang K.Y."/>
            <person name="Wang M.Q."/>
            <person name="Kwok J.S."/>
            <person name="Zeng X."/>
            <person name="Yang Z."/>
            <person name="Xiao X.J."/>
            <person name="Lau C.P."/>
            <person name="Li Y."/>
            <person name="Huang Z.M."/>
            <person name="Ba J.G."/>
            <person name="Yim A.K."/>
            <person name="Ouyang C.Y."/>
            <person name="Ngai S.M."/>
            <person name="Chan T.F."/>
            <person name="Leung E.L."/>
            <person name="Liu L."/>
            <person name="Liu Z.G."/>
            <person name="Tsui S.K."/>
        </authorList>
    </citation>
    <scope>NUCLEOTIDE SEQUENCE [LARGE SCALE GENOMIC DNA]</scope>
    <source>
        <strain evidence="2">Derp</strain>
    </source>
</reference>
<keyword evidence="3" id="KW-1185">Reference proteome</keyword>
<organism evidence="2 3">
    <name type="scientific">Dermatophagoides pteronyssinus</name>
    <name type="common">European house dust mite</name>
    <dbReference type="NCBI Taxonomy" id="6956"/>
    <lineage>
        <taxon>Eukaryota</taxon>
        <taxon>Metazoa</taxon>
        <taxon>Ecdysozoa</taxon>
        <taxon>Arthropoda</taxon>
        <taxon>Chelicerata</taxon>
        <taxon>Arachnida</taxon>
        <taxon>Acari</taxon>
        <taxon>Acariformes</taxon>
        <taxon>Sarcoptiformes</taxon>
        <taxon>Astigmata</taxon>
        <taxon>Psoroptidia</taxon>
        <taxon>Analgoidea</taxon>
        <taxon>Pyroglyphidae</taxon>
        <taxon>Dermatophagoidinae</taxon>
        <taxon>Dermatophagoides</taxon>
    </lineage>
</organism>
<evidence type="ECO:0000313" key="3">
    <source>
        <dbReference type="Proteomes" id="UP000887458"/>
    </source>
</evidence>
<keyword evidence="1" id="KW-0472">Membrane</keyword>
<keyword evidence="1" id="KW-1133">Transmembrane helix</keyword>
<proteinExistence type="predicted"/>
<keyword evidence="1" id="KW-0812">Transmembrane</keyword>
<dbReference type="EMBL" id="NJHN03000127">
    <property type="protein sequence ID" value="KAH9412898.1"/>
    <property type="molecule type" value="Genomic_DNA"/>
</dbReference>